<protein>
    <submittedName>
        <fullName evidence="4">Blast:KH domain-containing, RNA-binding, signal transduction-associated protein 2</fullName>
    </submittedName>
</protein>
<dbReference type="SMART" id="SM00322">
    <property type="entry name" value="KH"/>
    <property type="match status" value="1"/>
</dbReference>
<sequence>MEAKAGLSSQEERSLKGSDKLKMLDITRDKPVKVAVKVAVPVRDHPKFNFVGKLLGPKGNSMKRLQEDTMCKMAVLGRGSMRDRRKEEELRASGDNRYAHLFEDLHVEISTFAAPAEAHARIAYALAEVRRFLVPDYHDDIRQEQMWEMQALTSTPGLATQLDDSQSPTTSNSTGTGTGTGTNPNPSVSTCRGLAGGLADMDTSNDDKSDNDISGMDCLSPDKLDCSPACGSISITTTTEHAHSHAHAHAHPQHQQQQQQQQQQHHHHHHHHGHPHSHAHAHAHTHAHAQPSHFHQLLQQAHGGASAAAAAACGEHLSGQATPAAAAALHTTAMAVALQHQLTAAGIGGLLKPAAGVGATMAGLPTTQASAAALQLPSCGDGEAAASTLTLLEPPGSALLHPALRNVKTINIGGGLGRKRPLLGVPRTGMNPTKRTVMSLLARAKNSQALHSVRQPVVTASSYAEPLQMLASPFIIPHHQAVDQHQPLLALSKESLAQGV</sequence>
<dbReference type="Pfam" id="PF22675">
    <property type="entry name" value="KH-I_KHDC4-BBP"/>
    <property type="match status" value="1"/>
</dbReference>
<feature type="compositionally biased region" description="Basic residues" evidence="2">
    <location>
        <begin position="264"/>
        <end position="287"/>
    </location>
</feature>
<dbReference type="InterPro" id="IPR036612">
    <property type="entry name" value="KH_dom_type_1_sf"/>
</dbReference>
<dbReference type="InterPro" id="IPR055256">
    <property type="entry name" value="KH_1_KHDC4/BBP-like"/>
</dbReference>
<dbReference type="InterPro" id="IPR045071">
    <property type="entry name" value="BBP-like"/>
</dbReference>
<dbReference type="Gene3D" id="3.30.1370.10">
    <property type="entry name" value="K Homology domain, type 1"/>
    <property type="match status" value="1"/>
</dbReference>
<dbReference type="OrthoDB" id="6777263at2759"/>
<organism evidence="4 5">
    <name type="scientific">Drosophila guanche</name>
    <name type="common">Fruit fly</name>
    <dbReference type="NCBI Taxonomy" id="7266"/>
    <lineage>
        <taxon>Eukaryota</taxon>
        <taxon>Metazoa</taxon>
        <taxon>Ecdysozoa</taxon>
        <taxon>Arthropoda</taxon>
        <taxon>Hexapoda</taxon>
        <taxon>Insecta</taxon>
        <taxon>Pterygota</taxon>
        <taxon>Neoptera</taxon>
        <taxon>Endopterygota</taxon>
        <taxon>Diptera</taxon>
        <taxon>Brachycera</taxon>
        <taxon>Muscomorpha</taxon>
        <taxon>Ephydroidea</taxon>
        <taxon>Drosophilidae</taxon>
        <taxon>Drosophila</taxon>
        <taxon>Sophophora</taxon>
    </lineage>
</organism>
<keyword evidence="5" id="KW-1185">Reference proteome</keyword>
<feature type="domain" description="K Homology" evidence="3">
    <location>
        <begin position="32"/>
        <end position="130"/>
    </location>
</feature>
<feature type="region of interest" description="Disordered" evidence="2">
    <location>
        <begin position="158"/>
        <end position="214"/>
    </location>
</feature>
<dbReference type="GO" id="GO:0000381">
    <property type="term" value="P:regulation of alternative mRNA splicing, via spliceosome"/>
    <property type="evidence" value="ECO:0007669"/>
    <property type="project" value="TreeGrafter"/>
</dbReference>
<name>A0A3B0JVG8_DROGU</name>
<proteinExistence type="predicted"/>
<dbReference type="EMBL" id="OUUW01000001">
    <property type="protein sequence ID" value="SPP75058.1"/>
    <property type="molecule type" value="Genomic_DNA"/>
</dbReference>
<dbReference type="GO" id="GO:0005634">
    <property type="term" value="C:nucleus"/>
    <property type="evidence" value="ECO:0007669"/>
    <property type="project" value="TreeGrafter"/>
</dbReference>
<feature type="compositionally biased region" description="Low complexity" evidence="2">
    <location>
        <begin position="167"/>
        <end position="187"/>
    </location>
</feature>
<dbReference type="STRING" id="7266.A0A3B0JVG8"/>
<keyword evidence="1" id="KW-0694">RNA-binding</keyword>
<dbReference type="CDD" id="cd22384">
    <property type="entry name" value="KH-I_KHDRBS"/>
    <property type="match status" value="1"/>
</dbReference>
<reference evidence="5" key="1">
    <citation type="submission" date="2018-01" db="EMBL/GenBank/DDBJ databases">
        <authorList>
            <person name="Alioto T."/>
            <person name="Alioto T."/>
        </authorList>
    </citation>
    <scope>NUCLEOTIDE SEQUENCE [LARGE SCALE GENOMIC DNA]</scope>
</reference>
<evidence type="ECO:0000256" key="1">
    <source>
        <dbReference type="ARBA" id="ARBA00022884"/>
    </source>
</evidence>
<evidence type="ECO:0000313" key="4">
    <source>
        <dbReference type="EMBL" id="SPP75058.1"/>
    </source>
</evidence>
<dbReference type="AlphaFoldDB" id="A0A3B0JVG8"/>
<dbReference type="Proteomes" id="UP000268350">
    <property type="component" value="Unassembled WGS sequence"/>
</dbReference>
<evidence type="ECO:0000256" key="2">
    <source>
        <dbReference type="SAM" id="MobiDB-lite"/>
    </source>
</evidence>
<gene>
    <name evidence="4" type="ORF">DGUA_6G002785</name>
</gene>
<evidence type="ECO:0000259" key="3">
    <source>
        <dbReference type="SMART" id="SM00322"/>
    </source>
</evidence>
<dbReference type="PANTHER" id="PTHR11208:SF140">
    <property type="entry name" value="GH05812P-RELATED"/>
    <property type="match status" value="1"/>
</dbReference>
<dbReference type="GO" id="GO:0003729">
    <property type="term" value="F:mRNA binding"/>
    <property type="evidence" value="ECO:0007669"/>
    <property type="project" value="TreeGrafter"/>
</dbReference>
<dbReference type="PANTHER" id="PTHR11208">
    <property type="entry name" value="RNA-BINDING PROTEIN RELATED"/>
    <property type="match status" value="1"/>
</dbReference>
<dbReference type="InterPro" id="IPR004087">
    <property type="entry name" value="KH_dom"/>
</dbReference>
<feature type="region of interest" description="Disordered" evidence="2">
    <location>
        <begin position="239"/>
        <end position="301"/>
    </location>
</feature>
<accession>A0A3B0JVG8</accession>
<dbReference type="OMA" id="SGMDCLS"/>
<dbReference type="SUPFAM" id="SSF54791">
    <property type="entry name" value="Eukaryotic type KH-domain (KH-domain type I)"/>
    <property type="match status" value="1"/>
</dbReference>
<feature type="compositionally biased region" description="Low complexity" evidence="2">
    <location>
        <begin position="253"/>
        <end position="263"/>
    </location>
</feature>
<evidence type="ECO:0000313" key="5">
    <source>
        <dbReference type="Proteomes" id="UP000268350"/>
    </source>
</evidence>